<dbReference type="EMBL" id="JAIWYP010000007">
    <property type="protein sequence ID" value="KAH3791439.1"/>
    <property type="molecule type" value="Genomic_DNA"/>
</dbReference>
<name>A0A9D4F2Z7_DREPO</name>
<dbReference type="Proteomes" id="UP000828390">
    <property type="component" value="Unassembled WGS sequence"/>
</dbReference>
<reference evidence="1" key="1">
    <citation type="journal article" date="2019" name="bioRxiv">
        <title>The Genome of the Zebra Mussel, Dreissena polymorpha: A Resource for Invasive Species Research.</title>
        <authorList>
            <person name="McCartney M.A."/>
            <person name="Auch B."/>
            <person name="Kono T."/>
            <person name="Mallez S."/>
            <person name="Zhang Y."/>
            <person name="Obille A."/>
            <person name="Becker A."/>
            <person name="Abrahante J.E."/>
            <person name="Garbe J."/>
            <person name="Badalamenti J.P."/>
            <person name="Herman A."/>
            <person name="Mangelson H."/>
            <person name="Liachko I."/>
            <person name="Sullivan S."/>
            <person name="Sone E.D."/>
            <person name="Koren S."/>
            <person name="Silverstein K.A.T."/>
            <person name="Beckman K.B."/>
            <person name="Gohl D.M."/>
        </authorList>
    </citation>
    <scope>NUCLEOTIDE SEQUENCE</scope>
    <source>
        <strain evidence="1">Duluth1</strain>
        <tissue evidence="1">Whole animal</tissue>
    </source>
</reference>
<evidence type="ECO:0000313" key="1">
    <source>
        <dbReference type="EMBL" id="KAH3791439.1"/>
    </source>
</evidence>
<organism evidence="1 2">
    <name type="scientific">Dreissena polymorpha</name>
    <name type="common">Zebra mussel</name>
    <name type="synonym">Mytilus polymorpha</name>
    <dbReference type="NCBI Taxonomy" id="45954"/>
    <lineage>
        <taxon>Eukaryota</taxon>
        <taxon>Metazoa</taxon>
        <taxon>Spiralia</taxon>
        <taxon>Lophotrochozoa</taxon>
        <taxon>Mollusca</taxon>
        <taxon>Bivalvia</taxon>
        <taxon>Autobranchia</taxon>
        <taxon>Heteroconchia</taxon>
        <taxon>Euheterodonta</taxon>
        <taxon>Imparidentia</taxon>
        <taxon>Neoheterodontei</taxon>
        <taxon>Myida</taxon>
        <taxon>Dreissenoidea</taxon>
        <taxon>Dreissenidae</taxon>
        <taxon>Dreissena</taxon>
    </lineage>
</organism>
<protein>
    <submittedName>
        <fullName evidence="1">Uncharacterized protein</fullName>
    </submittedName>
</protein>
<keyword evidence="2" id="KW-1185">Reference proteome</keyword>
<sequence>MFGFLNGWTEILHLTKRTGILLNTKSNEHNGGGQKSSRESNLTPTNVIASHTAATGGNTITFAPAGYVAKTLAVKTPDRLDRAGTNVKSNISALHKYFVRDWNRSKERYFNQSRKAWRRGAIGINPFQVGYREFRKGNRRAKYKISLKFH</sequence>
<dbReference type="AlphaFoldDB" id="A0A9D4F2Z7"/>
<comment type="caution">
    <text evidence="1">The sequence shown here is derived from an EMBL/GenBank/DDBJ whole genome shotgun (WGS) entry which is preliminary data.</text>
</comment>
<proteinExistence type="predicted"/>
<accession>A0A9D4F2Z7</accession>
<reference evidence="1" key="2">
    <citation type="submission" date="2020-11" db="EMBL/GenBank/DDBJ databases">
        <authorList>
            <person name="McCartney M.A."/>
            <person name="Auch B."/>
            <person name="Kono T."/>
            <person name="Mallez S."/>
            <person name="Becker A."/>
            <person name="Gohl D.M."/>
            <person name="Silverstein K.A.T."/>
            <person name="Koren S."/>
            <person name="Bechman K.B."/>
            <person name="Herman A."/>
            <person name="Abrahante J.E."/>
            <person name="Garbe J."/>
        </authorList>
    </citation>
    <scope>NUCLEOTIDE SEQUENCE</scope>
    <source>
        <strain evidence="1">Duluth1</strain>
        <tissue evidence="1">Whole animal</tissue>
    </source>
</reference>
<evidence type="ECO:0000313" key="2">
    <source>
        <dbReference type="Proteomes" id="UP000828390"/>
    </source>
</evidence>
<gene>
    <name evidence="1" type="ORF">DPMN_144925</name>
</gene>